<dbReference type="PANTHER" id="PTHR48081">
    <property type="entry name" value="AB HYDROLASE SUPERFAMILY PROTEIN C4A8.06C"/>
    <property type="match status" value="1"/>
</dbReference>
<feature type="domain" description="BD-FAE-like" evidence="3">
    <location>
        <begin position="83"/>
        <end position="265"/>
    </location>
</feature>
<protein>
    <submittedName>
        <fullName evidence="4">Acetyl esterase/lipase</fullName>
    </submittedName>
</protein>
<dbReference type="SUPFAM" id="SSF53474">
    <property type="entry name" value="alpha/beta-Hydrolases"/>
    <property type="match status" value="1"/>
</dbReference>
<evidence type="ECO:0000256" key="1">
    <source>
        <dbReference type="ARBA" id="ARBA00022801"/>
    </source>
</evidence>
<dbReference type="Gene3D" id="3.40.50.1820">
    <property type="entry name" value="alpha/beta hydrolase"/>
    <property type="match status" value="1"/>
</dbReference>
<dbReference type="Pfam" id="PF20434">
    <property type="entry name" value="BD-FAE"/>
    <property type="match status" value="1"/>
</dbReference>
<sequence length="313" mass="33209">MAAATIVSSGAHAQISTPDAENRRQDAMPNAPSSGFPIWHGPPPGGGGPASGEHVSSSGAVTNIAVPTLTVLRPVKPNGAAMLIAGGGGYKRVENGKEAMPTARWLASIGVTSFILTYRLPKEGWTVGRSAPFQDAERAIRIIRGQARHFGIDPRRVGIVGFSAGAHLLGMQTACANQLSYAPLDLVDQISGRPDLTLLIYPIVTLEPPYQHTSTRSVLIGDHPSPAESARWSVQTHIHPGLAPFFLVQAADDPVSDPANTAILQAACDQNHVEVVRHLFPTGGHGFGLGKPETATMQWPRMAEQWMAGHQFI</sequence>
<feature type="region of interest" description="Disordered" evidence="2">
    <location>
        <begin position="1"/>
        <end position="56"/>
    </location>
</feature>
<proteinExistence type="predicted"/>
<organism evidence="4 5">
    <name type="scientific">Acetobacter lovaniensis</name>
    <dbReference type="NCBI Taxonomy" id="104100"/>
    <lineage>
        <taxon>Bacteria</taxon>
        <taxon>Pseudomonadati</taxon>
        <taxon>Pseudomonadota</taxon>
        <taxon>Alphaproteobacteria</taxon>
        <taxon>Acetobacterales</taxon>
        <taxon>Acetobacteraceae</taxon>
        <taxon>Acetobacter</taxon>
    </lineage>
</organism>
<dbReference type="EMBL" id="JACHIE010000010">
    <property type="protein sequence ID" value="MBB6457722.1"/>
    <property type="molecule type" value="Genomic_DNA"/>
</dbReference>
<dbReference type="InterPro" id="IPR050300">
    <property type="entry name" value="GDXG_lipolytic_enzyme"/>
</dbReference>
<evidence type="ECO:0000313" key="4">
    <source>
        <dbReference type="EMBL" id="MBB6457722.1"/>
    </source>
</evidence>
<reference evidence="4 5" key="1">
    <citation type="submission" date="2020-08" db="EMBL/GenBank/DDBJ databases">
        <title>Genomic Encyclopedia of Type Strains, Phase IV (KMG-IV): sequencing the most valuable type-strain genomes for metagenomic binning, comparative biology and taxonomic classification.</title>
        <authorList>
            <person name="Goeker M."/>
        </authorList>
    </citation>
    <scope>NUCLEOTIDE SEQUENCE [LARGE SCALE GENOMIC DNA]</scope>
    <source>
        <strain evidence="4 5">DSM 4491</strain>
    </source>
</reference>
<dbReference type="PANTHER" id="PTHR48081:SF6">
    <property type="entry name" value="PEPTIDASE S9 PROLYL OLIGOPEPTIDASE CATALYTIC DOMAIN-CONTAINING PROTEIN"/>
    <property type="match status" value="1"/>
</dbReference>
<dbReference type="RefSeq" id="WP_166115582.1">
    <property type="nucleotide sequence ID" value="NZ_BAABDB010000010.1"/>
</dbReference>
<dbReference type="AlphaFoldDB" id="A0A841QI90"/>
<dbReference type="InterPro" id="IPR049492">
    <property type="entry name" value="BD-FAE-like_dom"/>
</dbReference>
<keyword evidence="1" id="KW-0378">Hydrolase</keyword>
<accession>A0A841QI90</accession>
<dbReference type="GO" id="GO:0016787">
    <property type="term" value="F:hydrolase activity"/>
    <property type="evidence" value="ECO:0007669"/>
    <property type="project" value="UniProtKB-KW"/>
</dbReference>
<gene>
    <name evidence="4" type="ORF">HNR55_002324</name>
</gene>
<dbReference type="Proteomes" id="UP000578000">
    <property type="component" value="Unassembled WGS sequence"/>
</dbReference>
<comment type="caution">
    <text evidence="4">The sequence shown here is derived from an EMBL/GenBank/DDBJ whole genome shotgun (WGS) entry which is preliminary data.</text>
</comment>
<evidence type="ECO:0000256" key="2">
    <source>
        <dbReference type="SAM" id="MobiDB-lite"/>
    </source>
</evidence>
<keyword evidence="5" id="KW-1185">Reference proteome</keyword>
<name>A0A841QI90_9PROT</name>
<dbReference type="InterPro" id="IPR029058">
    <property type="entry name" value="AB_hydrolase_fold"/>
</dbReference>
<evidence type="ECO:0000313" key="5">
    <source>
        <dbReference type="Proteomes" id="UP000578000"/>
    </source>
</evidence>
<evidence type="ECO:0000259" key="3">
    <source>
        <dbReference type="Pfam" id="PF20434"/>
    </source>
</evidence>